<name>A0AAV0ZBQ0_VICFA</name>
<dbReference type="InterPro" id="IPR042197">
    <property type="entry name" value="Apaf_helical"/>
</dbReference>
<dbReference type="AlphaFoldDB" id="A0AAV0ZBQ0"/>
<keyword evidence="4" id="KW-1185">Reference proteome</keyword>
<feature type="compositionally biased region" description="Polar residues" evidence="1">
    <location>
        <begin position="59"/>
        <end position="78"/>
    </location>
</feature>
<reference evidence="3 4" key="1">
    <citation type="submission" date="2023-01" db="EMBL/GenBank/DDBJ databases">
        <authorList>
            <person name="Kreplak J."/>
        </authorList>
    </citation>
    <scope>NUCLEOTIDE SEQUENCE [LARGE SCALE GENOMIC DNA]</scope>
</reference>
<dbReference type="SUPFAM" id="SSF52540">
    <property type="entry name" value="P-loop containing nucleoside triphosphate hydrolases"/>
    <property type="match status" value="1"/>
</dbReference>
<evidence type="ECO:0000256" key="1">
    <source>
        <dbReference type="SAM" id="MobiDB-lite"/>
    </source>
</evidence>
<evidence type="ECO:0000313" key="4">
    <source>
        <dbReference type="Proteomes" id="UP001157006"/>
    </source>
</evidence>
<protein>
    <recommendedName>
        <fullName evidence="2">NB-ARC domain-containing protein</fullName>
    </recommendedName>
</protein>
<dbReference type="InterPro" id="IPR044974">
    <property type="entry name" value="Disease_R_plants"/>
</dbReference>
<dbReference type="PANTHER" id="PTHR11017:SF271">
    <property type="entry name" value="DISEASE RESISTANCE PROTEIN (TIR-NBS-LRR CLASS) FAMILY"/>
    <property type="match status" value="1"/>
</dbReference>
<organism evidence="3 4">
    <name type="scientific">Vicia faba</name>
    <name type="common">Broad bean</name>
    <name type="synonym">Faba vulgaris</name>
    <dbReference type="NCBI Taxonomy" id="3906"/>
    <lineage>
        <taxon>Eukaryota</taxon>
        <taxon>Viridiplantae</taxon>
        <taxon>Streptophyta</taxon>
        <taxon>Embryophyta</taxon>
        <taxon>Tracheophyta</taxon>
        <taxon>Spermatophyta</taxon>
        <taxon>Magnoliopsida</taxon>
        <taxon>eudicotyledons</taxon>
        <taxon>Gunneridae</taxon>
        <taxon>Pentapetalae</taxon>
        <taxon>rosids</taxon>
        <taxon>fabids</taxon>
        <taxon>Fabales</taxon>
        <taxon>Fabaceae</taxon>
        <taxon>Papilionoideae</taxon>
        <taxon>50 kb inversion clade</taxon>
        <taxon>NPAAA clade</taxon>
        <taxon>Hologalegina</taxon>
        <taxon>IRL clade</taxon>
        <taxon>Fabeae</taxon>
        <taxon>Vicia</taxon>
    </lineage>
</organism>
<dbReference type="Gene3D" id="1.10.8.430">
    <property type="entry name" value="Helical domain of apoptotic protease-activating factors"/>
    <property type="match status" value="1"/>
</dbReference>
<proteinExistence type="predicted"/>
<accession>A0AAV0ZBQ0</accession>
<dbReference type="Gene3D" id="3.40.50.300">
    <property type="entry name" value="P-loop containing nucleotide triphosphate hydrolases"/>
    <property type="match status" value="1"/>
</dbReference>
<dbReference type="EMBL" id="OX451735">
    <property type="protein sequence ID" value="CAI8594237.1"/>
    <property type="molecule type" value="Genomic_DNA"/>
</dbReference>
<dbReference type="Pfam" id="PF00931">
    <property type="entry name" value="NB-ARC"/>
    <property type="match status" value="1"/>
</dbReference>
<dbReference type="InterPro" id="IPR027417">
    <property type="entry name" value="P-loop_NTPase"/>
</dbReference>
<dbReference type="GO" id="GO:0043531">
    <property type="term" value="F:ADP binding"/>
    <property type="evidence" value="ECO:0007669"/>
    <property type="project" value="InterPro"/>
</dbReference>
<evidence type="ECO:0000259" key="2">
    <source>
        <dbReference type="Pfam" id="PF00931"/>
    </source>
</evidence>
<feature type="region of interest" description="Disordered" evidence="1">
    <location>
        <begin position="52"/>
        <end position="96"/>
    </location>
</feature>
<dbReference type="Proteomes" id="UP001157006">
    <property type="component" value="Chromosome 1S"/>
</dbReference>
<dbReference type="PANTHER" id="PTHR11017">
    <property type="entry name" value="LEUCINE-RICH REPEAT-CONTAINING PROTEIN"/>
    <property type="match status" value="1"/>
</dbReference>
<dbReference type="GO" id="GO:0006952">
    <property type="term" value="P:defense response"/>
    <property type="evidence" value="ECO:0007669"/>
    <property type="project" value="InterPro"/>
</dbReference>
<feature type="domain" description="NB-ARC" evidence="2">
    <location>
        <begin position="108"/>
        <end position="255"/>
    </location>
</feature>
<dbReference type="InterPro" id="IPR002182">
    <property type="entry name" value="NB-ARC"/>
</dbReference>
<evidence type="ECO:0000313" key="3">
    <source>
        <dbReference type="EMBL" id="CAI8594237.1"/>
    </source>
</evidence>
<gene>
    <name evidence="3" type="ORF">VFH_I130920</name>
</gene>
<dbReference type="PRINTS" id="PR00364">
    <property type="entry name" value="DISEASERSIST"/>
</dbReference>
<sequence>MASDNSFVQAAIPCFDGHYDHWSMLMENFLRSKGKFWPWSDDNIEQKVQVDFDEEEGGKSQQPTPSQITSTVSPNSDANPDCEIEETKRRTQRNRRRHAWMSDFEACGGMGGTGKTTIAKVIYNKIGRNFEGRSFLANIREVWEQNVGQVSLQEQILFDICKETKAGIQNIDKGKSILKDKLGHKRVLLVLDDVNTLNQLNALCGGRQWFGLGSRIIITTRNMDLLKGNRVDKLYKMQEMNERESIELFSWHTFKQVKPKEVFIEISKNVVEYCGRLPLALEVLGSYLYGREVKEWECVLDKLKTIPNDQIHKKLKITSDGIQNLLLINYTKATIMLFKTEALAFFIE</sequence>